<organism evidence="8 9">
    <name type="scientific">Lignipirellula cremea</name>
    <dbReference type="NCBI Taxonomy" id="2528010"/>
    <lineage>
        <taxon>Bacteria</taxon>
        <taxon>Pseudomonadati</taxon>
        <taxon>Planctomycetota</taxon>
        <taxon>Planctomycetia</taxon>
        <taxon>Pirellulales</taxon>
        <taxon>Pirellulaceae</taxon>
        <taxon>Lignipirellula</taxon>
    </lineage>
</organism>
<dbReference type="KEGG" id="lcre:Pla8534_62050"/>
<keyword evidence="3 8" id="KW-0378">Hydrolase</keyword>
<proteinExistence type="inferred from homology"/>
<reference evidence="8 9" key="1">
    <citation type="submission" date="2019-02" db="EMBL/GenBank/DDBJ databases">
        <title>Deep-cultivation of Planctomycetes and their phenomic and genomic characterization uncovers novel biology.</title>
        <authorList>
            <person name="Wiegand S."/>
            <person name="Jogler M."/>
            <person name="Boedeker C."/>
            <person name="Pinto D."/>
            <person name="Vollmers J."/>
            <person name="Rivas-Marin E."/>
            <person name="Kohn T."/>
            <person name="Peeters S.H."/>
            <person name="Heuer A."/>
            <person name="Rast P."/>
            <person name="Oberbeckmann S."/>
            <person name="Bunk B."/>
            <person name="Jeske O."/>
            <person name="Meyerdierks A."/>
            <person name="Storesund J.E."/>
            <person name="Kallscheuer N."/>
            <person name="Luecker S."/>
            <person name="Lage O.M."/>
            <person name="Pohl T."/>
            <person name="Merkel B.J."/>
            <person name="Hornburger P."/>
            <person name="Mueller R.-W."/>
            <person name="Bruemmer F."/>
            <person name="Labrenz M."/>
            <person name="Spormann A.M."/>
            <person name="Op den Camp H."/>
            <person name="Overmann J."/>
            <person name="Amann R."/>
            <person name="Jetten M.S.M."/>
            <person name="Mascher T."/>
            <person name="Medema M.H."/>
            <person name="Devos D.P."/>
            <person name="Kaster A.-K."/>
            <person name="Ovreas L."/>
            <person name="Rohde M."/>
            <person name="Galperin M.Y."/>
            <person name="Jogler C."/>
        </authorList>
    </citation>
    <scope>NUCLEOTIDE SEQUENCE [LARGE SCALE GENOMIC DNA]</scope>
    <source>
        <strain evidence="8 9">Pla85_3_4</strain>
    </source>
</reference>
<evidence type="ECO:0000256" key="6">
    <source>
        <dbReference type="SAM" id="SignalP"/>
    </source>
</evidence>
<protein>
    <submittedName>
        <fullName evidence="8">Choline-sulfatase</fullName>
        <ecNumber evidence="8">3.1.6.6</ecNumber>
    </submittedName>
</protein>
<dbReference type="InterPro" id="IPR024607">
    <property type="entry name" value="Sulfatase_CS"/>
</dbReference>
<evidence type="ECO:0000256" key="1">
    <source>
        <dbReference type="ARBA" id="ARBA00008779"/>
    </source>
</evidence>
<name>A0A518E2L8_9BACT</name>
<dbReference type="PROSITE" id="PS00523">
    <property type="entry name" value="SULFATASE_1"/>
    <property type="match status" value="1"/>
</dbReference>
<feature type="signal peptide" evidence="6">
    <location>
        <begin position="1"/>
        <end position="25"/>
    </location>
</feature>
<dbReference type="EMBL" id="CP036433">
    <property type="protein sequence ID" value="QDU98338.1"/>
    <property type="molecule type" value="Genomic_DNA"/>
</dbReference>
<dbReference type="PANTHER" id="PTHR43108:SF8">
    <property type="entry name" value="SD21168P"/>
    <property type="match status" value="1"/>
</dbReference>
<gene>
    <name evidence="8" type="primary">betC_13</name>
    <name evidence="8" type="ORF">Pla8534_62050</name>
</gene>
<dbReference type="PANTHER" id="PTHR43108">
    <property type="entry name" value="N-ACETYLGLUCOSAMINE-6-SULFATASE FAMILY MEMBER"/>
    <property type="match status" value="1"/>
</dbReference>
<keyword evidence="4" id="KW-0325">Glycoprotein</keyword>
<evidence type="ECO:0000259" key="7">
    <source>
        <dbReference type="Pfam" id="PF00884"/>
    </source>
</evidence>
<evidence type="ECO:0000313" key="8">
    <source>
        <dbReference type="EMBL" id="QDU98338.1"/>
    </source>
</evidence>
<feature type="chain" id="PRO_5022086655" evidence="6">
    <location>
        <begin position="26"/>
        <end position="516"/>
    </location>
</feature>
<dbReference type="PROSITE" id="PS00149">
    <property type="entry name" value="SULFATASE_2"/>
    <property type="match status" value="1"/>
</dbReference>
<dbReference type="Proteomes" id="UP000317648">
    <property type="component" value="Chromosome"/>
</dbReference>
<dbReference type="Gene3D" id="3.40.720.10">
    <property type="entry name" value="Alkaline Phosphatase, subunit A"/>
    <property type="match status" value="1"/>
</dbReference>
<evidence type="ECO:0000256" key="4">
    <source>
        <dbReference type="ARBA" id="ARBA00023180"/>
    </source>
</evidence>
<dbReference type="RefSeq" id="WP_145057514.1">
    <property type="nucleotide sequence ID" value="NZ_CP036433.1"/>
</dbReference>
<dbReference type="CDD" id="cd16031">
    <property type="entry name" value="G6S_like"/>
    <property type="match status" value="1"/>
</dbReference>
<evidence type="ECO:0000313" key="9">
    <source>
        <dbReference type="Proteomes" id="UP000317648"/>
    </source>
</evidence>
<comment type="similarity">
    <text evidence="1">Belongs to the sulfatase family.</text>
</comment>
<feature type="domain" description="Sulfatase N-terminal" evidence="7">
    <location>
        <begin position="39"/>
        <end position="372"/>
    </location>
</feature>
<evidence type="ECO:0000256" key="3">
    <source>
        <dbReference type="ARBA" id="ARBA00022801"/>
    </source>
</evidence>
<sequence length="516" mass="59165" precursor="true">MFGFSRCGCFLLGVLAIAAGAGVRADELDLQPIAGVKPRNVIFILVDDHRYDAMGFLDHPFLKTPELDALAKNGVHMQNAFVTTSLCSPSRASILTGQYMHHHRVVDNNNKAPDGTIFFPQYLQRAGYDTAFIGKWHMGGESDAPRPGFDRWVSFAGQGRYYPPQNPSRWSLNVDGKRVPQQGYITDELTDYAIDWLDERPADKPFFLYLSHKAVHAGFDPAERHRQLYADVEIRTPVTQANTEENYKDKPMWVKNQRNSWHGVDFPYHSSLDVKEYYRQYCRALAGVDDSVGRIMDWLEKKKLDQSTLVMYMGDNGFLFGEHGLIDKRNAYEESMRVPMLLHCPELFPAGKPCPGVVANIDVAATVLQAAGLPTPKHMDGQSFLDLAAGKVELDQWRQGLLYEYYWEYNFPHTPTVFAIRGNQYKFIQYIGVWDTDELYDLKNDPLEQTNLIRDPKYREVVEQMRRQLWQEMRSTDGMAIPLGEKRGHGANLRRRSGSETADFPEYLLRDKDERE</sequence>
<accession>A0A518E2L8</accession>
<feature type="region of interest" description="Disordered" evidence="5">
    <location>
        <begin position="488"/>
        <end position="516"/>
    </location>
</feature>
<keyword evidence="2 6" id="KW-0732">Signal</keyword>
<dbReference type="SUPFAM" id="SSF53649">
    <property type="entry name" value="Alkaline phosphatase-like"/>
    <property type="match status" value="1"/>
</dbReference>
<dbReference type="GO" id="GO:0047753">
    <property type="term" value="F:choline-sulfatase activity"/>
    <property type="evidence" value="ECO:0007669"/>
    <property type="project" value="UniProtKB-EC"/>
</dbReference>
<dbReference type="Pfam" id="PF00884">
    <property type="entry name" value="Sulfatase"/>
    <property type="match status" value="1"/>
</dbReference>
<keyword evidence="9" id="KW-1185">Reference proteome</keyword>
<dbReference type="EC" id="3.1.6.6" evidence="8"/>
<dbReference type="OrthoDB" id="237120at2"/>
<dbReference type="AlphaFoldDB" id="A0A518E2L8"/>
<evidence type="ECO:0000256" key="5">
    <source>
        <dbReference type="SAM" id="MobiDB-lite"/>
    </source>
</evidence>
<evidence type="ECO:0000256" key="2">
    <source>
        <dbReference type="ARBA" id="ARBA00022729"/>
    </source>
</evidence>
<dbReference type="InterPro" id="IPR017850">
    <property type="entry name" value="Alkaline_phosphatase_core_sf"/>
</dbReference>
<dbReference type="InterPro" id="IPR000917">
    <property type="entry name" value="Sulfatase_N"/>
</dbReference>